<sequence length="74" mass="8770">MLKQNLRKYKIIEKHIELVRQGKYEEAKNLLHLLRKGQIRLGLGNVDFNTECFLEDIDCPVRYSRNGYSATFKI</sequence>
<proteinExistence type="predicted"/>
<reference evidence="1" key="1">
    <citation type="submission" date="2024-03" db="EMBL/GenBank/DDBJ databases">
        <title>Diverse circular DNA viruses in blood, oral, and fecal samples of captive lemurs.</title>
        <authorList>
            <person name="Paietta E.N."/>
            <person name="Kraberger S."/>
            <person name="Lund M.C."/>
            <person name="Custer J.M."/>
            <person name="Vargas K.M."/>
            <person name="Ehmke E.E."/>
            <person name="Yoder A.D."/>
            <person name="Varsani A."/>
        </authorList>
    </citation>
    <scope>NUCLEOTIDE SEQUENCE</scope>
    <source>
        <strain evidence="1">Duke_28FS_1</strain>
    </source>
</reference>
<evidence type="ECO:0000313" key="1">
    <source>
        <dbReference type="EMBL" id="XCD07541.1"/>
    </source>
</evidence>
<name>A0AAU8B7G1_9CAUD</name>
<protein>
    <submittedName>
        <fullName evidence="1">Uncharacterized protein</fullName>
    </submittedName>
</protein>
<organism evidence="1">
    <name type="scientific">Dulem virus 39</name>
    <dbReference type="NCBI Taxonomy" id="3145757"/>
    <lineage>
        <taxon>Viruses</taxon>
        <taxon>Duplodnaviria</taxon>
        <taxon>Heunggongvirae</taxon>
        <taxon>Uroviricota</taxon>
        <taxon>Caudoviricetes</taxon>
    </lineage>
</organism>
<dbReference type="EMBL" id="PP511791">
    <property type="protein sequence ID" value="XCD07541.1"/>
    <property type="molecule type" value="Genomic_DNA"/>
</dbReference>
<accession>A0AAU8B7G1</accession>